<sequence>MSRFQVSLLLLSTLLFSGIRSIPPLCSPAEPWSVNGRDLVGQYKGRLLLLAFMPMRCESCALEFKKLNAIGMKLREIKVVVVAPQHETPEDVRRAAEDYRYVEIVQETAREPLWRWLDVTANDRLIFDSRTVVDLLVPDLPLTTKLLLPATTEATGDDREDDGDHEDGGDDEEELDEQVDEEFGHGA</sequence>
<comment type="caution">
    <text evidence="3">The sequence shown here is derived from an EMBL/GenBank/DDBJ whole genome shotgun (WGS) entry which is preliminary data.</text>
</comment>
<feature type="region of interest" description="Disordered" evidence="1">
    <location>
        <begin position="151"/>
        <end position="187"/>
    </location>
</feature>
<dbReference type="EMBL" id="JAUCMV010000002">
    <property type="protein sequence ID" value="KAK0415743.1"/>
    <property type="molecule type" value="Genomic_DNA"/>
</dbReference>
<evidence type="ECO:0000313" key="3">
    <source>
        <dbReference type="EMBL" id="KAK0415743.1"/>
    </source>
</evidence>
<evidence type="ECO:0000256" key="2">
    <source>
        <dbReference type="SAM" id="SignalP"/>
    </source>
</evidence>
<proteinExistence type="predicted"/>
<dbReference type="AlphaFoldDB" id="A0AA39LZY1"/>
<name>A0AA39LZY1_9BILA</name>
<gene>
    <name evidence="3" type="ORF">QR680_012095</name>
</gene>
<dbReference type="SUPFAM" id="SSF52833">
    <property type="entry name" value="Thioredoxin-like"/>
    <property type="match status" value="1"/>
</dbReference>
<feature type="signal peptide" evidence="2">
    <location>
        <begin position="1"/>
        <end position="21"/>
    </location>
</feature>
<evidence type="ECO:0000313" key="4">
    <source>
        <dbReference type="Proteomes" id="UP001175271"/>
    </source>
</evidence>
<feature type="chain" id="PRO_5041460067" description="Thioredoxin domain-containing protein" evidence="2">
    <location>
        <begin position="22"/>
        <end position="187"/>
    </location>
</feature>
<dbReference type="Gene3D" id="3.40.30.10">
    <property type="entry name" value="Glutaredoxin"/>
    <property type="match status" value="1"/>
</dbReference>
<feature type="compositionally biased region" description="Acidic residues" evidence="1">
    <location>
        <begin position="158"/>
        <end position="181"/>
    </location>
</feature>
<protein>
    <recommendedName>
        <fullName evidence="5">Thioredoxin domain-containing protein</fullName>
    </recommendedName>
</protein>
<evidence type="ECO:0000256" key="1">
    <source>
        <dbReference type="SAM" id="MobiDB-lite"/>
    </source>
</evidence>
<reference evidence="3" key="1">
    <citation type="submission" date="2023-06" db="EMBL/GenBank/DDBJ databases">
        <title>Genomic analysis of the entomopathogenic nematode Steinernema hermaphroditum.</title>
        <authorList>
            <person name="Schwarz E.M."/>
            <person name="Heppert J.K."/>
            <person name="Baniya A."/>
            <person name="Schwartz H.T."/>
            <person name="Tan C.-H."/>
            <person name="Antoshechkin I."/>
            <person name="Sternberg P.W."/>
            <person name="Goodrich-Blair H."/>
            <person name="Dillman A.R."/>
        </authorList>
    </citation>
    <scope>NUCLEOTIDE SEQUENCE</scope>
    <source>
        <strain evidence="3">PS9179</strain>
        <tissue evidence="3">Whole animal</tissue>
    </source>
</reference>
<accession>A0AA39LZY1</accession>
<organism evidence="3 4">
    <name type="scientific">Steinernema hermaphroditum</name>
    <dbReference type="NCBI Taxonomy" id="289476"/>
    <lineage>
        <taxon>Eukaryota</taxon>
        <taxon>Metazoa</taxon>
        <taxon>Ecdysozoa</taxon>
        <taxon>Nematoda</taxon>
        <taxon>Chromadorea</taxon>
        <taxon>Rhabditida</taxon>
        <taxon>Tylenchina</taxon>
        <taxon>Panagrolaimomorpha</taxon>
        <taxon>Strongyloidoidea</taxon>
        <taxon>Steinernematidae</taxon>
        <taxon>Steinernema</taxon>
    </lineage>
</organism>
<keyword evidence="4" id="KW-1185">Reference proteome</keyword>
<evidence type="ECO:0008006" key="5">
    <source>
        <dbReference type="Google" id="ProtNLM"/>
    </source>
</evidence>
<keyword evidence="2" id="KW-0732">Signal</keyword>
<dbReference type="InterPro" id="IPR036249">
    <property type="entry name" value="Thioredoxin-like_sf"/>
</dbReference>
<dbReference type="Proteomes" id="UP001175271">
    <property type="component" value="Unassembled WGS sequence"/>
</dbReference>